<dbReference type="AlphaFoldDB" id="A0A2G5NSQ2"/>
<organism evidence="14 15">
    <name type="scientific">Macrococcoides goetzii</name>
    <dbReference type="NCBI Taxonomy" id="1891097"/>
    <lineage>
        <taxon>Bacteria</taxon>
        <taxon>Bacillati</taxon>
        <taxon>Bacillota</taxon>
        <taxon>Bacilli</taxon>
        <taxon>Bacillales</taxon>
        <taxon>Staphylococcaceae</taxon>
        <taxon>Macrococcoides</taxon>
    </lineage>
</organism>
<evidence type="ECO:0000256" key="10">
    <source>
        <dbReference type="ARBA" id="ARBA00042296"/>
    </source>
</evidence>
<evidence type="ECO:0000256" key="2">
    <source>
        <dbReference type="ARBA" id="ARBA00022448"/>
    </source>
</evidence>
<evidence type="ECO:0000256" key="8">
    <source>
        <dbReference type="ARBA" id="ARBA00038632"/>
    </source>
</evidence>
<evidence type="ECO:0000259" key="13">
    <source>
        <dbReference type="PROSITE" id="PS51093"/>
    </source>
</evidence>
<dbReference type="PROSITE" id="PS00371">
    <property type="entry name" value="PTS_EIIA_TYPE_1_HIS"/>
    <property type="match status" value="1"/>
</dbReference>
<dbReference type="Pfam" id="PF00358">
    <property type="entry name" value="PTS_EIIA_1"/>
    <property type="match status" value="1"/>
</dbReference>
<evidence type="ECO:0000256" key="11">
    <source>
        <dbReference type="ARBA" id="ARBA00042526"/>
    </source>
</evidence>
<sequence length="166" mass="17708">MFKKMFGKGEEVSKNIEIKAPITGKYVAIENIPDPVFAQKMMGEGFGIEPSEGKVVSPIDGEIVNVFPTKHAIGIKANNGLEVLIHVGLETVAMNGEGFDALVSAGDKVKVGDALLDFDINLIQEKASSIISPVIITNSDVINQLDTLNSDLLARGETTVLSVEVK</sequence>
<dbReference type="InterPro" id="IPR011055">
    <property type="entry name" value="Dup_hybrid_motif"/>
</dbReference>
<dbReference type="RefSeq" id="WP_099578118.1">
    <property type="nucleotide sequence ID" value="NZ_MJBI02000001.1"/>
</dbReference>
<dbReference type="PROSITE" id="PS51093">
    <property type="entry name" value="PTS_EIIA_TYPE_1"/>
    <property type="match status" value="1"/>
</dbReference>
<evidence type="ECO:0000256" key="7">
    <source>
        <dbReference type="ARBA" id="ARBA00037252"/>
    </source>
</evidence>
<comment type="subcellular location">
    <subcellularLocation>
        <location evidence="1">Cytoplasm</location>
    </subcellularLocation>
</comment>
<feature type="domain" description="PTS EIIA type-1" evidence="13">
    <location>
        <begin position="34"/>
        <end position="138"/>
    </location>
</feature>
<comment type="subunit">
    <text evidence="8">Heterodimer with glycerol kinase (glpk).</text>
</comment>
<keyword evidence="5" id="KW-0598">Phosphotransferase system</keyword>
<dbReference type="EMBL" id="MJBI02000001">
    <property type="protein sequence ID" value="RAI82596.1"/>
    <property type="molecule type" value="Genomic_DNA"/>
</dbReference>
<dbReference type="SUPFAM" id="SSF51261">
    <property type="entry name" value="Duplicated hybrid motif"/>
    <property type="match status" value="1"/>
</dbReference>
<evidence type="ECO:0000256" key="9">
    <source>
        <dbReference type="ARBA" id="ARBA00039163"/>
    </source>
</evidence>
<dbReference type="FunFam" id="2.70.70.10:FF:000001">
    <property type="entry name" value="PTS system glucose-specific IIA component"/>
    <property type="match status" value="1"/>
</dbReference>
<dbReference type="PANTHER" id="PTHR45008:SF1">
    <property type="entry name" value="PTS SYSTEM GLUCOSE-SPECIFIC EIIA COMPONENT"/>
    <property type="match status" value="1"/>
</dbReference>
<evidence type="ECO:0000256" key="12">
    <source>
        <dbReference type="ARBA" id="ARBA00042873"/>
    </source>
</evidence>
<evidence type="ECO:0000256" key="4">
    <source>
        <dbReference type="ARBA" id="ARBA00022679"/>
    </source>
</evidence>
<comment type="function">
    <text evidence="7">The phosphoenolpyruvate-dependent sugar phosphotransferase system (sugar PTS), a major carbohydrate active transport system, catalyzes the phosphorylation of incoming sugar substrates concomitantly with their translocation across the cell membrane. The enzyme II complex composed of PtsG and Crr is involved in glucose transport.</text>
</comment>
<evidence type="ECO:0000256" key="3">
    <source>
        <dbReference type="ARBA" id="ARBA00022597"/>
    </source>
</evidence>
<accession>A0A2G5NSQ2</accession>
<dbReference type="GO" id="GO:0016301">
    <property type="term" value="F:kinase activity"/>
    <property type="evidence" value="ECO:0007669"/>
    <property type="project" value="UniProtKB-KW"/>
</dbReference>
<keyword evidence="2" id="KW-0813">Transport</keyword>
<comment type="caution">
    <text evidence="14">The sequence shown here is derived from an EMBL/GenBank/DDBJ whole genome shotgun (WGS) entry which is preliminary data.</text>
</comment>
<dbReference type="InterPro" id="IPR001127">
    <property type="entry name" value="PTS_EIIA_1_perm"/>
</dbReference>
<reference evidence="14 15" key="1">
    <citation type="journal article" date="2018" name="Front. Microbiol.">
        <title>Description and Comparative Genomics of Macrococcus caseolyticus subsp. hominis subsp. nov., Macrococcus goetzii sp. nov., Macrococcus epidermidis sp. nov., and Macrococcus bohemicus sp. nov., Novel Macrococci From Human Clinical Material With Virulence Potential and Suspected Uptake of Foreign DNA by Natural Transformation.</title>
        <authorList>
            <person name="Maslanova I."/>
            <person name="Wertheimer Z."/>
            <person name="Sedlacek I."/>
            <person name="Svec P."/>
            <person name="Indrakova A."/>
            <person name="Kovarovic V."/>
            <person name="Schumann P."/>
            <person name="Sproer C."/>
            <person name="Kralova S."/>
            <person name="Sedo O."/>
            <person name="Kristofova L."/>
            <person name="Vrbovska V."/>
            <person name="Fuzik T."/>
            <person name="Petras P."/>
            <person name="Zdrahal Z."/>
            <person name="Ruzickova V."/>
            <person name="Doskar J."/>
            <person name="Pantucek R."/>
        </authorList>
    </citation>
    <scope>NUCLEOTIDE SEQUENCE [LARGE SCALE GENOMIC DNA]</scope>
    <source>
        <strain evidence="14 15">CCM 4927</strain>
    </source>
</reference>
<dbReference type="Proteomes" id="UP000229523">
    <property type="component" value="Unassembled WGS sequence"/>
</dbReference>
<dbReference type="Gene3D" id="2.70.70.10">
    <property type="entry name" value="Glucose Permease (Domain IIA)"/>
    <property type="match status" value="1"/>
</dbReference>
<evidence type="ECO:0000313" key="14">
    <source>
        <dbReference type="EMBL" id="RAI82596.1"/>
    </source>
</evidence>
<dbReference type="InterPro" id="IPR050890">
    <property type="entry name" value="PTS_EIIA_component"/>
</dbReference>
<dbReference type="GO" id="GO:0009401">
    <property type="term" value="P:phosphoenolpyruvate-dependent sugar phosphotransferase system"/>
    <property type="evidence" value="ECO:0007669"/>
    <property type="project" value="UniProtKB-KW"/>
</dbReference>
<dbReference type="NCBIfam" id="TIGR00830">
    <property type="entry name" value="PTBA"/>
    <property type="match status" value="1"/>
</dbReference>
<proteinExistence type="predicted"/>
<keyword evidence="15" id="KW-1185">Reference proteome</keyword>
<protein>
    <recommendedName>
        <fullName evidence="9">PTS system glucose-specific EIIA component</fullName>
    </recommendedName>
    <alternativeName>
        <fullName evidence="12">EIIA-Glc</fullName>
    </alternativeName>
    <alternativeName>
        <fullName evidence="11">EIII-Glc</fullName>
    </alternativeName>
    <alternativeName>
        <fullName evidence="10">Glucose-specific phosphotransferase enzyme IIA component</fullName>
    </alternativeName>
</protein>
<gene>
    <name evidence="14" type="ORF">BFS35_002620</name>
</gene>
<evidence type="ECO:0000256" key="6">
    <source>
        <dbReference type="ARBA" id="ARBA00022777"/>
    </source>
</evidence>
<keyword evidence="6" id="KW-0418">Kinase</keyword>
<evidence type="ECO:0000256" key="5">
    <source>
        <dbReference type="ARBA" id="ARBA00022683"/>
    </source>
</evidence>
<evidence type="ECO:0000313" key="15">
    <source>
        <dbReference type="Proteomes" id="UP000229523"/>
    </source>
</evidence>
<keyword evidence="4" id="KW-0808">Transferase</keyword>
<dbReference type="PANTHER" id="PTHR45008">
    <property type="entry name" value="PTS SYSTEM GLUCOSE-SPECIFIC EIIA COMPONENT"/>
    <property type="match status" value="1"/>
</dbReference>
<keyword evidence="3 14" id="KW-0762">Sugar transport</keyword>
<name>A0A2G5NSQ2_9STAP</name>
<evidence type="ECO:0000256" key="1">
    <source>
        <dbReference type="ARBA" id="ARBA00004496"/>
    </source>
</evidence>
<dbReference type="GO" id="GO:0005737">
    <property type="term" value="C:cytoplasm"/>
    <property type="evidence" value="ECO:0007669"/>
    <property type="project" value="UniProtKB-SubCell"/>
</dbReference>